<comment type="caution">
    <text evidence="1">The sequence shown here is derived from an EMBL/GenBank/DDBJ whole genome shotgun (WGS) entry which is preliminary data.</text>
</comment>
<accession>A0AA37SZ90</accession>
<dbReference type="EMBL" id="BSOT01000002">
    <property type="protein sequence ID" value="GLR69263.1"/>
    <property type="molecule type" value="Genomic_DNA"/>
</dbReference>
<dbReference type="InterPro" id="IPR039437">
    <property type="entry name" value="FrzH/put_lumazine-bd"/>
</dbReference>
<dbReference type="RefSeq" id="WP_284215593.1">
    <property type="nucleotide sequence ID" value="NZ_BSOT01000002.1"/>
</dbReference>
<evidence type="ECO:0000313" key="1">
    <source>
        <dbReference type="EMBL" id="GLR69263.1"/>
    </source>
</evidence>
<organism evidence="1 2">
    <name type="scientific">Agaribacter marinus</name>
    <dbReference type="NCBI Taxonomy" id="1431249"/>
    <lineage>
        <taxon>Bacteria</taxon>
        <taxon>Pseudomonadati</taxon>
        <taxon>Pseudomonadota</taxon>
        <taxon>Gammaproteobacteria</taxon>
        <taxon>Alteromonadales</taxon>
        <taxon>Alteromonadaceae</taxon>
        <taxon>Agaribacter</taxon>
    </lineage>
</organism>
<dbReference type="Gene3D" id="3.10.450.50">
    <property type="match status" value="1"/>
</dbReference>
<evidence type="ECO:0008006" key="3">
    <source>
        <dbReference type="Google" id="ProtNLM"/>
    </source>
</evidence>
<sequence>MRDFDAVSAILNQYFTGLHYADTKRLRSICAPQLTLRSPGVSKTLEEWLSLVGARPVPAKLGHTFQYKILSLDIVGEQAMAKLECPLLDYHYIDFIGLLKENAQWKIVSKMYCNVLPLPQE</sequence>
<evidence type="ECO:0000313" key="2">
    <source>
        <dbReference type="Proteomes" id="UP001156601"/>
    </source>
</evidence>
<dbReference type="Proteomes" id="UP001156601">
    <property type="component" value="Unassembled WGS sequence"/>
</dbReference>
<gene>
    <name evidence="1" type="ORF">GCM10007852_01710</name>
</gene>
<reference evidence="1" key="1">
    <citation type="journal article" date="2014" name="Int. J. Syst. Evol. Microbiol.">
        <title>Complete genome sequence of Corynebacterium casei LMG S-19264T (=DSM 44701T), isolated from a smear-ripened cheese.</title>
        <authorList>
            <consortium name="US DOE Joint Genome Institute (JGI-PGF)"/>
            <person name="Walter F."/>
            <person name="Albersmeier A."/>
            <person name="Kalinowski J."/>
            <person name="Ruckert C."/>
        </authorList>
    </citation>
    <scope>NUCLEOTIDE SEQUENCE</scope>
    <source>
        <strain evidence="1">NBRC 110023</strain>
    </source>
</reference>
<dbReference type="InterPro" id="IPR032710">
    <property type="entry name" value="NTF2-like_dom_sf"/>
</dbReference>
<keyword evidence="2" id="KW-1185">Reference proteome</keyword>
<proteinExistence type="predicted"/>
<dbReference type="SUPFAM" id="SSF54427">
    <property type="entry name" value="NTF2-like"/>
    <property type="match status" value="1"/>
</dbReference>
<dbReference type="Pfam" id="PF12893">
    <property type="entry name" value="Lumazine_bd_2"/>
    <property type="match status" value="1"/>
</dbReference>
<dbReference type="AlphaFoldDB" id="A0AA37SZ90"/>
<reference evidence="1" key="2">
    <citation type="submission" date="2023-01" db="EMBL/GenBank/DDBJ databases">
        <title>Draft genome sequence of Agaribacter marinus strain NBRC 110023.</title>
        <authorList>
            <person name="Sun Q."/>
            <person name="Mori K."/>
        </authorList>
    </citation>
    <scope>NUCLEOTIDE SEQUENCE</scope>
    <source>
        <strain evidence="1">NBRC 110023</strain>
    </source>
</reference>
<protein>
    <recommendedName>
        <fullName evidence="3">Nuclear transport factor 2 family protein</fullName>
    </recommendedName>
</protein>
<name>A0AA37SZ90_9ALTE</name>